<accession>M2XA20</accession>
<keyword evidence="3" id="KW-1185">Reference proteome</keyword>
<reference evidence="2 3" key="1">
    <citation type="journal article" date="2014" name="Genome Announc.">
        <title>Draft Genome Sequence of Kocuria palustris PEL.</title>
        <authorList>
            <person name="Sharma G."/>
            <person name="Khatri I."/>
            <person name="Subramanian S."/>
        </authorList>
    </citation>
    <scope>NUCLEOTIDE SEQUENCE [LARGE SCALE GENOMIC DNA]</scope>
    <source>
        <strain evidence="2 3">PEL</strain>
    </source>
</reference>
<dbReference type="NCBIfam" id="NF003816">
    <property type="entry name" value="PRK05406.1-5"/>
    <property type="match status" value="1"/>
</dbReference>
<evidence type="ECO:0000256" key="1">
    <source>
        <dbReference type="HAMAP-Rule" id="MF_00691"/>
    </source>
</evidence>
<dbReference type="PANTHER" id="PTHR30292:SF0">
    <property type="entry name" value="5-OXOPROLINASE SUBUNIT A"/>
    <property type="match status" value="1"/>
</dbReference>
<keyword evidence="1" id="KW-0378">Hydrolase</keyword>
<comment type="similarity">
    <text evidence="1">Belongs to the LamB/PxpA family.</text>
</comment>
<dbReference type="InterPro" id="IPR005501">
    <property type="entry name" value="LamB/YcsF/PxpA-like"/>
</dbReference>
<sequence length="260" mass="27399">MSAITSGQPRIDLNADCGESLTSWSMPGGAEILEVVSSANVACGFHAGDPSVARETCRIASQRGAAIGAHVSYDDLKGFGRRFIDVVPSELTDQVIYQIGALQACARSVGAQVRYVKPHGALYNTIGHHEAHAEAVVRALAELGDELPILVLPDSEIERQAAAAGIPTVREAFADRAYTPEGRLVSRREEGSVLHDPAEISARVVQMATQRTVTAIDGSTISVDAESICVHGDTPGALEIARQVSAALSEAGVEQRSFLS</sequence>
<dbReference type="HAMAP" id="MF_00691">
    <property type="entry name" value="PxpA"/>
    <property type="match status" value="1"/>
</dbReference>
<dbReference type="InterPro" id="IPR011330">
    <property type="entry name" value="Glyco_hydro/deAcase_b/a-brl"/>
</dbReference>
<dbReference type="NCBIfam" id="NF003814">
    <property type="entry name" value="PRK05406.1-3"/>
    <property type="match status" value="1"/>
</dbReference>
<dbReference type="STRING" id="71999.KPaMU14_00150"/>
<dbReference type="AlphaFoldDB" id="M2XA20"/>
<evidence type="ECO:0000313" key="3">
    <source>
        <dbReference type="Proteomes" id="UP000009877"/>
    </source>
</evidence>
<comment type="caution">
    <text evidence="2">The sequence shown here is derived from an EMBL/GenBank/DDBJ whole genome shotgun (WGS) entry which is preliminary data.</text>
</comment>
<protein>
    <recommendedName>
        <fullName evidence="1">5-oxoprolinase subunit A</fullName>
        <shortName evidence="1">5-OPase subunit A</shortName>
        <ecNumber evidence="1">3.5.2.9</ecNumber>
    </recommendedName>
    <alternativeName>
        <fullName evidence="1">5-oxoprolinase (ATP-hydrolyzing) subunit A</fullName>
    </alternativeName>
</protein>
<dbReference type="PANTHER" id="PTHR30292">
    <property type="entry name" value="UNCHARACTERIZED PROTEIN YBGL-RELATED"/>
    <property type="match status" value="1"/>
</dbReference>
<dbReference type="RefSeq" id="WP_006215351.1">
    <property type="nucleotide sequence ID" value="NZ_ANHZ02000019.1"/>
</dbReference>
<keyword evidence="1" id="KW-0547">Nucleotide-binding</keyword>
<evidence type="ECO:0000313" key="2">
    <source>
        <dbReference type="EMBL" id="EME35921.1"/>
    </source>
</evidence>
<comment type="catalytic activity">
    <reaction evidence="1">
        <text>5-oxo-L-proline + ATP + 2 H2O = L-glutamate + ADP + phosphate + H(+)</text>
        <dbReference type="Rhea" id="RHEA:10348"/>
        <dbReference type="ChEBI" id="CHEBI:15377"/>
        <dbReference type="ChEBI" id="CHEBI:15378"/>
        <dbReference type="ChEBI" id="CHEBI:29985"/>
        <dbReference type="ChEBI" id="CHEBI:30616"/>
        <dbReference type="ChEBI" id="CHEBI:43474"/>
        <dbReference type="ChEBI" id="CHEBI:58402"/>
        <dbReference type="ChEBI" id="CHEBI:456216"/>
        <dbReference type="EC" id="3.5.2.9"/>
    </reaction>
</comment>
<name>M2XA20_9MICC</name>
<dbReference type="SUPFAM" id="SSF88713">
    <property type="entry name" value="Glycoside hydrolase/deacetylase"/>
    <property type="match status" value="1"/>
</dbReference>
<dbReference type="Gene3D" id="3.20.20.370">
    <property type="entry name" value="Glycoside hydrolase/deacetylase"/>
    <property type="match status" value="1"/>
</dbReference>
<comment type="function">
    <text evidence="1">Catalyzes the cleavage of 5-oxoproline to form L-glutamate coupled to the hydrolysis of ATP to ADP and inorganic phosphate.</text>
</comment>
<dbReference type="EMBL" id="ANHZ02000019">
    <property type="protein sequence ID" value="EME35921.1"/>
    <property type="molecule type" value="Genomic_DNA"/>
</dbReference>
<dbReference type="GO" id="GO:0005975">
    <property type="term" value="P:carbohydrate metabolic process"/>
    <property type="evidence" value="ECO:0007669"/>
    <property type="project" value="InterPro"/>
</dbReference>
<comment type="subunit">
    <text evidence="1">Forms a complex composed of PxpA, PxpB and PxpC.</text>
</comment>
<organism evidence="2 3">
    <name type="scientific">Kocuria palustris PEL</name>
    <dbReference type="NCBI Taxonomy" id="1236550"/>
    <lineage>
        <taxon>Bacteria</taxon>
        <taxon>Bacillati</taxon>
        <taxon>Actinomycetota</taxon>
        <taxon>Actinomycetes</taxon>
        <taxon>Micrococcales</taxon>
        <taxon>Micrococcaceae</taxon>
        <taxon>Kocuria</taxon>
    </lineage>
</organism>
<dbReference type="GO" id="GO:0005524">
    <property type="term" value="F:ATP binding"/>
    <property type="evidence" value="ECO:0007669"/>
    <property type="project" value="UniProtKB-UniRule"/>
</dbReference>
<keyword evidence="1" id="KW-0067">ATP-binding</keyword>
<proteinExistence type="inferred from homology"/>
<dbReference type="GO" id="GO:0017168">
    <property type="term" value="F:5-oxoprolinase (ATP-hydrolyzing) activity"/>
    <property type="evidence" value="ECO:0007669"/>
    <property type="project" value="UniProtKB-UniRule"/>
</dbReference>
<gene>
    <name evidence="1" type="primary">pxpA</name>
    <name evidence="2" type="ORF">C884_00922</name>
</gene>
<dbReference type="Pfam" id="PF03746">
    <property type="entry name" value="LamB_YcsF"/>
    <property type="match status" value="1"/>
</dbReference>
<dbReference type="Proteomes" id="UP000009877">
    <property type="component" value="Unassembled WGS sequence"/>
</dbReference>
<dbReference type="CDD" id="cd10787">
    <property type="entry name" value="LamB_YcsF_like"/>
    <property type="match status" value="1"/>
</dbReference>
<dbReference type="EC" id="3.5.2.9" evidence="1"/>